<accession>W0HX82</accession>
<gene>
    <name evidence="5" type="ORF">Sant_3392</name>
</gene>
<keyword evidence="3" id="KW-0862">Zinc</keyword>
<feature type="binding site" evidence="3">
    <location>
        <position position="107"/>
    </location>
    <ligand>
        <name>substrate</name>
    </ligand>
</feature>
<dbReference type="PATRIC" id="fig|1239307.3.peg.3740"/>
<dbReference type="PANTHER" id="PTHR10907:SF47">
    <property type="entry name" value="REGUCALCIN"/>
    <property type="match status" value="1"/>
</dbReference>
<dbReference type="GO" id="GO:0005509">
    <property type="term" value="F:calcium ion binding"/>
    <property type="evidence" value="ECO:0007669"/>
    <property type="project" value="TreeGrafter"/>
</dbReference>
<name>W0HX82_9GAMM</name>
<dbReference type="RefSeq" id="WP_025423519.1">
    <property type="nucleotide sequence ID" value="NZ_CP006569.1"/>
</dbReference>
<feature type="binding site" evidence="3">
    <location>
        <position position="109"/>
    </location>
    <ligand>
        <name>substrate</name>
    </ligand>
</feature>
<comment type="cofactor">
    <cofactor evidence="3">
        <name>Zn(2+)</name>
        <dbReference type="ChEBI" id="CHEBI:29105"/>
    </cofactor>
    <text evidence="3">Binds 1 divalent metal cation per subunit.</text>
</comment>
<feature type="active site" description="Proton donor/acceptor" evidence="2">
    <location>
        <position position="199"/>
    </location>
</feature>
<dbReference type="PANTHER" id="PTHR10907">
    <property type="entry name" value="REGUCALCIN"/>
    <property type="match status" value="1"/>
</dbReference>
<dbReference type="Pfam" id="PF08450">
    <property type="entry name" value="SGL"/>
    <property type="match status" value="1"/>
</dbReference>
<dbReference type="PRINTS" id="PR01790">
    <property type="entry name" value="SMP30FAMILY"/>
</dbReference>
<feature type="binding site" evidence="3">
    <location>
        <position position="199"/>
    </location>
    <ligand>
        <name>a divalent metal cation</name>
        <dbReference type="ChEBI" id="CHEBI:60240"/>
    </ligand>
</feature>
<dbReference type="AlphaFoldDB" id="W0HX82"/>
<dbReference type="GO" id="GO:0019853">
    <property type="term" value="P:L-ascorbic acid biosynthetic process"/>
    <property type="evidence" value="ECO:0007669"/>
    <property type="project" value="TreeGrafter"/>
</dbReference>
<feature type="binding site" evidence="3">
    <location>
        <position position="21"/>
    </location>
    <ligand>
        <name>a divalent metal cation</name>
        <dbReference type="ChEBI" id="CHEBI:60240"/>
    </ligand>
</feature>
<dbReference type="KEGG" id="sod:Sant_3392"/>
<feature type="domain" description="SMP-30/Gluconolactonase/LRE-like region" evidence="4">
    <location>
        <begin position="19"/>
        <end position="261"/>
    </location>
</feature>
<dbReference type="Proteomes" id="UP000019028">
    <property type="component" value="Chromosome"/>
</dbReference>
<sequence>METLFSGQVRPVGDYRAELGESPVWCSQSRSLLWVDILQRRLLRYWPERDAIEQRSLAPLFSAALLTERRELFLLVSDQGILLYHWEDCQAPPALLCPYPRDAAGTRPNEAAIAPDGSLWFSTMDVNEAAPLGGWYRFAPGDSRPVKMAGAMTIPNTLAWHEDRVWFADSAEQVFFSASGLGILPQEMRSHAADDMTPDGSALSHEGDLINARFGHGCLSRYRIRHGTLTLAEHVPLPVTQPSCCAFGGPGGTTLFITSARKQLAAPGELDGALLQVATGTRGAPTYRFRFD</sequence>
<reference evidence="5 6" key="1">
    <citation type="journal article" date="2014" name="Genome Biol. Evol.">
        <title>Genome degeneration and adaptation in a nascent stage of symbiosis.</title>
        <authorList>
            <person name="Oakeson K.F."/>
            <person name="Gil R."/>
            <person name="Clayton A.L."/>
            <person name="Dunn D.M."/>
            <person name="von Niederhausern A.C."/>
            <person name="Hamil C."/>
            <person name="Aoyagi A."/>
            <person name="Duval B."/>
            <person name="Baca A."/>
            <person name="Silva F.J."/>
            <person name="Vallier A."/>
            <person name="Jackson D.G."/>
            <person name="Latorre A."/>
            <person name="Weiss R.B."/>
            <person name="Heddi A."/>
            <person name="Moya A."/>
            <person name="Dale C."/>
        </authorList>
    </citation>
    <scope>NUCLEOTIDE SEQUENCE [LARGE SCALE GENOMIC DNA]</scope>
    <source>
        <strain evidence="5 6">HS1</strain>
    </source>
</reference>
<evidence type="ECO:0000256" key="3">
    <source>
        <dbReference type="PIRSR" id="PIRSR605511-2"/>
    </source>
</evidence>
<keyword evidence="3" id="KW-0479">Metal-binding</keyword>
<dbReference type="EMBL" id="CP006569">
    <property type="protein sequence ID" value="AHF78384.1"/>
    <property type="molecule type" value="Genomic_DNA"/>
</dbReference>
<organism evidence="5 6">
    <name type="scientific">Sodalis praecaptivus</name>
    <dbReference type="NCBI Taxonomy" id="1239307"/>
    <lineage>
        <taxon>Bacteria</taxon>
        <taxon>Pseudomonadati</taxon>
        <taxon>Pseudomonadota</taxon>
        <taxon>Gammaproteobacteria</taxon>
        <taxon>Enterobacterales</taxon>
        <taxon>Bruguierivoracaceae</taxon>
        <taxon>Sodalis</taxon>
    </lineage>
</organism>
<dbReference type="OrthoDB" id="241638at2"/>
<protein>
    <submittedName>
        <fullName evidence="5">SMP-30/gluconolaconase/LRE-like region-containing protein</fullName>
    </submittedName>
</protein>
<dbReference type="InterPro" id="IPR005511">
    <property type="entry name" value="SMP-30"/>
</dbReference>
<evidence type="ECO:0000259" key="4">
    <source>
        <dbReference type="Pfam" id="PF08450"/>
    </source>
</evidence>
<feature type="binding site" evidence="3">
    <location>
        <position position="156"/>
    </location>
    <ligand>
        <name>a divalent metal cation</name>
        <dbReference type="ChEBI" id="CHEBI:60240"/>
    </ligand>
</feature>
<dbReference type="Gene3D" id="2.120.10.30">
    <property type="entry name" value="TolB, C-terminal domain"/>
    <property type="match status" value="1"/>
</dbReference>
<proteinExistence type="inferred from homology"/>
<evidence type="ECO:0000256" key="1">
    <source>
        <dbReference type="ARBA" id="ARBA00008853"/>
    </source>
</evidence>
<evidence type="ECO:0000313" key="5">
    <source>
        <dbReference type="EMBL" id="AHF78384.1"/>
    </source>
</evidence>
<comment type="similarity">
    <text evidence="1">Belongs to the SMP-30/CGR1 family.</text>
</comment>
<keyword evidence="6" id="KW-1185">Reference proteome</keyword>
<dbReference type="InterPro" id="IPR013658">
    <property type="entry name" value="SGL"/>
</dbReference>
<evidence type="ECO:0000256" key="2">
    <source>
        <dbReference type="PIRSR" id="PIRSR605511-1"/>
    </source>
</evidence>
<dbReference type="GO" id="GO:0004341">
    <property type="term" value="F:gluconolactonase activity"/>
    <property type="evidence" value="ECO:0007669"/>
    <property type="project" value="TreeGrafter"/>
</dbReference>
<evidence type="ECO:0000313" key="6">
    <source>
        <dbReference type="Proteomes" id="UP000019028"/>
    </source>
</evidence>
<dbReference type="HOGENOM" id="CLU_879074_0_0_6"/>
<dbReference type="InterPro" id="IPR011042">
    <property type="entry name" value="6-blade_b-propeller_TolB-like"/>
</dbReference>
<dbReference type="SUPFAM" id="SSF63829">
    <property type="entry name" value="Calcium-dependent phosphotriesterase"/>
    <property type="match status" value="1"/>
</dbReference>